<keyword evidence="1" id="KW-0812">Transmembrane</keyword>
<keyword evidence="1" id="KW-0472">Membrane</keyword>
<dbReference type="AlphaFoldDB" id="A0A0F9JRP0"/>
<evidence type="ECO:0000313" key="2">
    <source>
        <dbReference type="EMBL" id="KKM72559.1"/>
    </source>
</evidence>
<gene>
    <name evidence="2" type="ORF">LCGC14_1419360</name>
</gene>
<keyword evidence="1" id="KW-1133">Transmembrane helix</keyword>
<proteinExistence type="predicted"/>
<name>A0A0F9JRP0_9ZZZZ</name>
<sequence length="49" mass="5479">MKKHIFSAIIAISFAIMGMVGLYMAIPHTGWLLFVSVIVALFTDWDHQG</sequence>
<reference evidence="2" key="1">
    <citation type="journal article" date="2015" name="Nature">
        <title>Complex archaea that bridge the gap between prokaryotes and eukaryotes.</title>
        <authorList>
            <person name="Spang A."/>
            <person name="Saw J.H."/>
            <person name="Jorgensen S.L."/>
            <person name="Zaremba-Niedzwiedzka K."/>
            <person name="Martijn J."/>
            <person name="Lind A.E."/>
            <person name="van Eijk R."/>
            <person name="Schleper C."/>
            <person name="Guy L."/>
            <person name="Ettema T.J."/>
        </authorList>
    </citation>
    <scope>NUCLEOTIDE SEQUENCE</scope>
</reference>
<accession>A0A0F9JRP0</accession>
<comment type="caution">
    <text evidence="2">The sequence shown here is derived from an EMBL/GenBank/DDBJ whole genome shotgun (WGS) entry which is preliminary data.</text>
</comment>
<organism evidence="2">
    <name type="scientific">marine sediment metagenome</name>
    <dbReference type="NCBI Taxonomy" id="412755"/>
    <lineage>
        <taxon>unclassified sequences</taxon>
        <taxon>metagenomes</taxon>
        <taxon>ecological metagenomes</taxon>
    </lineage>
</organism>
<dbReference type="EMBL" id="LAZR01009448">
    <property type="protein sequence ID" value="KKM72559.1"/>
    <property type="molecule type" value="Genomic_DNA"/>
</dbReference>
<protein>
    <submittedName>
        <fullName evidence="2">Uncharacterized protein</fullName>
    </submittedName>
</protein>
<evidence type="ECO:0000256" key="1">
    <source>
        <dbReference type="SAM" id="Phobius"/>
    </source>
</evidence>
<feature type="transmembrane region" description="Helical" evidence="1">
    <location>
        <begin position="5"/>
        <end position="23"/>
    </location>
</feature>